<dbReference type="InterPro" id="IPR029787">
    <property type="entry name" value="Nucleotide_cyclase"/>
</dbReference>
<evidence type="ECO:0000313" key="6">
    <source>
        <dbReference type="EMBL" id="RBI86558.1"/>
    </source>
</evidence>
<feature type="domain" description="GGDEF" evidence="5">
    <location>
        <begin position="321"/>
        <end position="463"/>
    </location>
</feature>
<dbReference type="Gene3D" id="3.40.50.2300">
    <property type="match status" value="1"/>
</dbReference>
<keyword evidence="7" id="KW-1185">Reference proteome</keyword>
<accession>A0A365UBZ7</accession>
<dbReference type="InterPro" id="IPR011006">
    <property type="entry name" value="CheY-like_superfamily"/>
</dbReference>
<dbReference type="Proteomes" id="UP000253370">
    <property type="component" value="Unassembled WGS sequence"/>
</dbReference>
<evidence type="ECO:0000259" key="5">
    <source>
        <dbReference type="PROSITE" id="PS50887"/>
    </source>
</evidence>
<dbReference type="GO" id="GO:0005886">
    <property type="term" value="C:plasma membrane"/>
    <property type="evidence" value="ECO:0007669"/>
    <property type="project" value="TreeGrafter"/>
</dbReference>
<dbReference type="EC" id="2.7.7.65" evidence="1"/>
<dbReference type="CDD" id="cd01949">
    <property type="entry name" value="GGDEF"/>
    <property type="match status" value="1"/>
</dbReference>
<evidence type="ECO:0000313" key="7">
    <source>
        <dbReference type="Proteomes" id="UP000253370"/>
    </source>
</evidence>
<dbReference type="PANTHER" id="PTHR45138">
    <property type="entry name" value="REGULATORY COMPONENTS OF SENSORY TRANSDUCTION SYSTEM"/>
    <property type="match status" value="1"/>
</dbReference>
<evidence type="ECO:0000256" key="3">
    <source>
        <dbReference type="PROSITE-ProRule" id="PRU00169"/>
    </source>
</evidence>
<dbReference type="SMART" id="SM00267">
    <property type="entry name" value="GGDEF"/>
    <property type="match status" value="1"/>
</dbReference>
<name>A0A365UBZ7_9RHOB</name>
<dbReference type="GO" id="GO:1902201">
    <property type="term" value="P:negative regulation of bacterial-type flagellum-dependent cell motility"/>
    <property type="evidence" value="ECO:0007669"/>
    <property type="project" value="TreeGrafter"/>
</dbReference>
<dbReference type="RefSeq" id="WP_113288108.1">
    <property type="nucleotide sequence ID" value="NZ_QNTQ01000004.1"/>
</dbReference>
<dbReference type="AlphaFoldDB" id="A0A365UBZ7"/>
<dbReference type="Pfam" id="PF00990">
    <property type="entry name" value="GGDEF"/>
    <property type="match status" value="1"/>
</dbReference>
<comment type="caution">
    <text evidence="6">The sequence shown here is derived from an EMBL/GenBank/DDBJ whole genome shotgun (WGS) entry which is preliminary data.</text>
</comment>
<dbReference type="InterPro" id="IPR050469">
    <property type="entry name" value="Diguanylate_Cyclase"/>
</dbReference>
<dbReference type="PROSITE" id="PS50110">
    <property type="entry name" value="RESPONSE_REGULATORY"/>
    <property type="match status" value="1"/>
</dbReference>
<organism evidence="6 7">
    <name type="scientific">Rhodosalinus halophilus</name>
    <dbReference type="NCBI Taxonomy" id="2259333"/>
    <lineage>
        <taxon>Bacteria</taxon>
        <taxon>Pseudomonadati</taxon>
        <taxon>Pseudomonadota</taxon>
        <taxon>Alphaproteobacteria</taxon>
        <taxon>Rhodobacterales</taxon>
        <taxon>Paracoccaceae</taxon>
        <taxon>Rhodosalinus</taxon>
    </lineage>
</organism>
<dbReference type="NCBIfam" id="TIGR00254">
    <property type="entry name" value="GGDEF"/>
    <property type="match status" value="1"/>
</dbReference>
<gene>
    <name evidence="6" type="ORF">DRV85_03755</name>
</gene>
<dbReference type="InterPro" id="IPR001789">
    <property type="entry name" value="Sig_transdc_resp-reg_receiver"/>
</dbReference>
<dbReference type="FunFam" id="3.30.70.270:FF:000001">
    <property type="entry name" value="Diguanylate cyclase domain protein"/>
    <property type="match status" value="1"/>
</dbReference>
<dbReference type="EMBL" id="QNTQ01000004">
    <property type="protein sequence ID" value="RBI86558.1"/>
    <property type="molecule type" value="Genomic_DNA"/>
</dbReference>
<evidence type="ECO:0000259" key="4">
    <source>
        <dbReference type="PROSITE" id="PS50110"/>
    </source>
</evidence>
<dbReference type="InterPro" id="IPR043128">
    <property type="entry name" value="Rev_trsase/Diguanyl_cyclase"/>
</dbReference>
<dbReference type="GO" id="GO:0000160">
    <property type="term" value="P:phosphorelay signal transduction system"/>
    <property type="evidence" value="ECO:0007669"/>
    <property type="project" value="InterPro"/>
</dbReference>
<protein>
    <recommendedName>
        <fullName evidence="1">diguanylate cyclase</fullName>
        <ecNumber evidence="1">2.7.7.65</ecNumber>
    </recommendedName>
</protein>
<dbReference type="SUPFAM" id="SSF52172">
    <property type="entry name" value="CheY-like"/>
    <property type="match status" value="2"/>
</dbReference>
<evidence type="ECO:0000256" key="1">
    <source>
        <dbReference type="ARBA" id="ARBA00012528"/>
    </source>
</evidence>
<comment type="catalytic activity">
    <reaction evidence="2">
        <text>2 GTP = 3',3'-c-di-GMP + 2 diphosphate</text>
        <dbReference type="Rhea" id="RHEA:24898"/>
        <dbReference type="ChEBI" id="CHEBI:33019"/>
        <dbReference type="ChEBI" id="CHEBI:37565"/>
        <dbReference type="ChEBI" id="CHEBI:58805"/>
        <dbReference type="EC" id="2.7.7.65"/>
    </reaction>
</comment>
<sequence>MTGTILIVETAATRRIALRATLGAAFRRVLVASDAAEALAAARAEPPEILLAASDLPDTAASALRLRLTAQAPGTPPPALAVLTPPGDRAARIDALEAGADDAIACGTQGALLLARLRRLLRDREDTAELRLREATRRALGFAEPPAAFERPARAGLLASDRVTATRLADTLAASLGIHVEPLDRRGALALGPEDSLDALVLTDASGCASVAGLVPALRAQGATRTAALLVHAAGAEAEREAAQALDLGAQDALAGPFDAGELALRLQARLAAKRRADRLRDDLREGLAAAVTDPLTGLYNRRYALPQLARLAARAASAGEPLTVMVADLDHFKAVNDAYGHAAGDTVLAETATRLRGALREGDIAARIGGEEFLVVLPATDAELANAVARRLCGRIAHTPVALPGRGDEVRVTVSIGLATLEGDARGQDAGASLADSLLQRADRALYGAKSHGRNRVRAHRSAA</sequence>
<comment type="caution">
    <text evidence="3">Lacks conserved residue(s) required for the propagation of feature annotation.</text>
</comment>
<feature type="domain" description="Response regulatory" evidence="4">
    <location>
        <begin position="4"/>
        <end position="121"/>
    </location>
</feature>
<reference evidence="6 7" key="1">
    <citation type="submission" date="2018-07" db="EMBL/GenBank/DDBJ databases">
        <title>Rhodosalinus sp. strain E84T genomic sequence and assembly.</title>
        <authorList>
            <person name="Liu Z.-W."/>
            <person name="Lu D.-C."/>
        </authorList>
    </citation>
    <scope>NUCLEOTIDE SEQUENCE [LARGE SCALE GENOMIC DNA]</scope>
    <source>
        <strain evidence="6 7">E84</strain>
    </source>
</reference>
<proteinExistence type="predicted"/>
<dbReference type="InterPro" id="IPR000160">
    <property type="entry name" value="GGDEF_dom"/>
</dbReference>
<evidence type="ECO:0000256" key="2">
    <source>
        <dbReference type="ARBA" id="ARBA00034247"/>
    </source>
</evidence>
<dbReference type="Gene3D" id="3.30.70.270">
    <property type="match status" value="1"/>
</dbReference>
<dbReference type="SMART" id="SM00448">
    <property type="entry name" value="REC"/>
    <property type="match status" value="1"/>
</dbReference>
<dbReference type="PROSITE" id="PS50887">
    <property type="entry name" value="GGDEF"/>
    <property type="match status" value="1"/>
</dbReference>
<dbReference type="GO" id="GO:0043709">
    <property type="term" value="P:cell adhesion involved in single-species biofilm formation"/>
    <property type="evidence" value="ECO:0007669"/>
    <property type="project" value="TreeGrafter"/>
</dbReference>
<dbReference type="OrthoDB" id="9812260at2"/>
<dbReference type="PANTHER" id="PTHR45138:SF9">
    <property type="entry name" value="DIGUANYLATE CYCLASE DGCM-RELATED"/>
    <property type="match status" value="1"/>
</dbReference>
<dbReference type="GO" id="GO:0052621">
    <property type="term" value="F:diguanylate cyclase activity"/>
    <property type="evidence" value="ECO:0007669"/>
    <property type="project" value="UniProtKB-EC"/>
</dbReference>
<dbReference type="SUPFAM" id="SSF55073">
    <property type="entry name" value="Nucleotide cyclase"/>
    <property type="match status" value="1"/>
</dbReference>